<dbReference type="PANTHER" id="PTHR22900:SF5">
    <property type="entry name" value="PROTEIN CBG14245"/>
    <property type="match status" value="1"/>
</dbReference>
<dbReference type="InterPro" id="IPR027417">
    <property type="entry name" value="P-loop_NTPase"/>
</dbReference>
<gene>
    <name evidence="1" type="ORF">MSPICULIGERA_LOCUS6053</name>
</gene>
<evidence type="ECO:0000313" key="2">
    <source>
        <dbReference type="Proteomes" id="UP001177023"/>
    </source>
</evidence>
<sequence length="378" mass="44835">MGLQYCRLPKTGSTILLSALCDMQREFRGINFTQVLNSTFLEVKNDCWYNKTFYRTHKTEKWAKPKRKVKFIIVRDPVERFVSLYSYICLYEKLCPKRTGIQKFAQDIYNAYRGENNYIRTRPPIWGHVSPQANFCQLRKRWPDFDIVYHSREPEILKDQLLDVFRKAQIPEETAERALRHITMGSTTHATSSDSDCWSDKAFYRNHKTETWRKSKRQVKFLIVREPIDRFVSMYSFICLHEKLCPKRTGIQKFAQDIYNAYRGENNYIRTRKPIWGHVSPQANHCNLKKTWPDFDVVYYSREPEILKDQLLDVFRKAEIPEEISQRALRHITMGQTYHVTDLDQAKALKDLVLKSSSAKSLVTAIYHKDYKIFGPFP</sequence>
<dbReference type="AlphaFoldDB" id="A0AA36CEH2"/>
<dbReference type="Gene3D" id="3.40.50.300">
    <property type="entry name" value="P-loop containing nucleotide triphosphate hydrolases"/>
    <property type="match status" value="1"/>
</dbReference>
<dbReference type="PANTHER" id="PTHR22900">
    <property type="entry name" value="PROTEIN CBG14245-RELATED"/>
    <property type="match status" value="1"/>
</dbReference>
<evidence type="ECO:0000313" key="1">
    <source>
        <dbReference type="EMBL" id="CAJ0567501.1"/>
    </source>
</evidence>
<dbReference type="SUPFAM" id="SSF52540">
    <property type="entry name" value="P-loop containing nucleoside triphosphate hydrolases"/>
    <property type="match status" value="1"/>
</dbReference>
<proteinExistence type="predicted"/>
<dbReference type="Pfam" id="PF03567">
    <property type="entry name" value="Sulfotransfer_2"/>
    <property type="match status" value="2"/>
</dbReference>
<protein>
    <submittedName>
        <fullName evidence="1">Uncharacterized protein</fullName>
    </submittedName>
</protein>
<dbReference type="InterPro" id="IPR007669">
    <property type="entry name" value="Chst-1-like"/>
</dbReference>
<dbReference type="GO" id="GO:0016020">
    <property type="term" value="C:membrane"/>
    <property type="evidence" value="ECO:0007669"/>
    <property type="project" value="InterPro"/>
</dbReference>
<organism evidence="1 2">
    <name type="scientific">Mesorhabditis spiculigera</name>
    <dbReference type="NCBI Taxonomy" id="96644"/>
    <lineage>
        <taxon>Eukaryota</taxon>
        <taxon>Metazoa</taxon>
        <taxon>Ecdysozoa</taxon>
        <taxon>Nematoda</taxon>
        <taxon>Chromadorea</taxon>
        <taxon>Rhabditida</taxon>
        <taxon>Rhabditina</taxon>
        <taxon>Rhabditomorpha</taxon>
        <taxon>Rhabditoidea</taxon>
        <taxon>Rhabditidae</taxon>
        <taxon>Mesorhabditinae</taxon>
        <taxon>Mesorhabditis</taxon>
    </lineage>
</organism>
<dbReference type="GO" id="GO:1902884">
    <property type="term" value="P:positive regulation of response to oxidative stress"/>
    <property type="evidence" value="ECO:0007669"/>
    <property type="project" value="InterPro"/>
</dbReference>
<dbReference type="Proteomes" id="UP001177023">
    <property type="component" value="Unassembled WGS sequence"/>
</dbReference>
<dbReference type="InterPro" id="IPR005331">
    <property type="entry name" value="Sulfotransferase"/>
</dbReference>
<reference evidence="1" key="1">
    <citation type="submission" date="2023-06" db="EMBL/GenBank/DDBJ databases">
        <authorList>
            <person name="Delattre M."/>
        </authorList>
    </citation>
    <scope>NUCLEOTIDE SEQUENCE</scope>
    <source>
        <strain evidence="1">AF72</strain>
    </source>
</reference>
<name>A0AA36CEH2_9BILA</name>
<accession>A0AA36CEH2</accession>
<comment type="caution">
    <text evidence="1">The sequence shown here is derived from an EMBL/GenBank/DDBJ whole genome shotgun (WGS) entry which is preliminary data.</text>
</comment>
<dbReference type="GO" id="GO:0050650">
    <property type="term" value="P:chondroitin sulfate proteoglycan biosynthetic process"/>
    <property type="evidence" value="ECO:0007669"/>
    <property type="project" value="InterPro"/>
</dbReference>
<dbReference type="EMBL" id="CATQJA010001494">
    <property type="protein sequence ID" value="CAJ0567501.1"/>
    <property type="molecule type" value="Genomic_DNA"/>
</dbReference>
<feature type="non-terminal residue" evidence="1">
    <location>
        <position position="378"/>
    </location>
</feature>
<dbReference type="GO" id="GO:0047756">
    <property type="term" value="F:chondroitin 4-sulfotransferase activity"/>
    <property type="evidence" value="ECO:0007669"/>
    <property type="project" value="InterPro"/>
</dbReference>
<keyword evidence="2" id="KW-1185">Reference proteome</keyword>